<keyword evidence="1" id="KW-1133">Transmembrane helix</keyword>
<accession>A0A4Y8INB3</accession>
<feature type="transmembrane region" description="Helical" evidence="1">
    <location>
        <begin position="153"/>
        <end position="175"/>
    </location>
</feature>
<comment type="caution">
    <text evidence="2">The sequence shown here is derived from an EMBL/GenBank/DDBJ whole genome shotgun (WGS) entry which is preliminary data.</text>
</comment>
<evidence type="ECO:0008006" key="4">
    <source>
        <dbReference type="Google" id="ProtNLM"/>
    </source>
</evidence>
<dbReference type="EMBL" id="SOPW01000005">
    <property type="protein sequence ID" value="TFB22819.1"/>
    <property type="molecule type" value="Genomic_DNA"/>
</dbReference>
<organism evidence="2 3">
    <name type="scientific">Filobacillus milosensis</name>
    <dbReference type="NCBI Taxonomy" id="94137"/>
    <lineage>
        <taxon>Bacteria</taxon>
        <taxon>Bacillati</taxon>
        <taxon>Bacillota</taxon>
        <taxon>Bacilli</taxon>
        <taxon>Bacillales</taxon>
        <taxon>Bacillaceae</taxon>
        <taxon>Filobacillus</taxon>
    </lineage>
</organism>
<dbReference type="Pfam" id="PF14158">
    <property type="entry name" value="YndJ"/>
    <property type="match status" value="1"/>
</dbReference>
<gene>
    <name evidence="2" type="ORF">E3U55_06165</name>
</gene>
<proteinExistence type="predicted"/>
<name>A0A4Y8INB3_9BACI</name>
<evidence type="ECO:0000313" key="3">
    <source>
        <dbReference type="Proteomes" id="UP000297975"/>
    </source>
</evidence>
<feature type="transmembrane region" description="Helical" evidence="1">
    <location>
        <begin position="121"/>
        <end position="141"/>
    </location>
</feature>
<reference evidence="2 3" key="1">
    <citation type="submission" date="2019-03" db="EMBL/GenBank/DDBJ databases">
        <authorList>
            <person name="He R.-H."/>
        </authorList>
    </citation>
    <scope>NUCLEOTIDE SEQUENCE [LARGE SCALE GENOMIC DNA]</scope>
    <source>
        <strain evidence="3">SH 714</strain>
    </source>
</reference>
<keyword evidence="1" id="KW-0812">Transmembrane</keyword>
<dbReference type="Proteomes" id="UP000297975">
    <property type="component" value="Unassembled WGS sequence"/>
</dbReference>
<evidence type="ECO:0000256" key="1">
    <source>
        <dbReference type="SAM" id="Phobius"/>
    </source>
</evidence>
<feature type="transmembrane region" description="Helical" evidence="1">
    <location>
        <begin position="67"/>
        <end position="85"/>
    </location>
</feature>
<keyword evidence="3" id="KW-1185">Reference proteome</keyword>
<feature type="transmembrane region" description="Helical" evidence="1">
    <location>
        <begin position="241"/>
        <end position="261"/>
    </location>
</feature>
<feature type="transmembrane region" description="Helical" evidence="1">
    <location>
        <begin position="18"/>
        <end position="36"/>
    </location>
</feature>
<dbReference type="OrthoDB" id="2614436at2"/>
<feature type="transmembrane region" description="Helical" evidence="1">
    <location>
        <begin position="42"/>
        <end position="62"/>
    </location>
</feature>
<feature type="transmembrane region" description="Helical" evidence="1">
    <location>
        <begin position="211"/>
        <end position="229"/>
    </location>
</feature>
<evidence type="ECO:0000313" key="2">
    <source>
        <dbReference type="EMBL" id="TFB22819.1"/>
    </source>
</evidence>
<sequence length="536" mass="61469">MHSSDRYLPTKGNLQVKTLHRIALLNLIVLGAIAWLSPHEWYFLLLTVAQLVYVPFLLGSFLKKDELAKLSSAAFLAVIILQLTGDTRFDGLLAAIYFFFTIVIAFHGVKRFLNRGFTHLEEFMIDIGMVYLAVGGMWFFAYEAGINTGFSPMLKWLTAIHFHYSAFMLPIIVGLLGRIDQLRGYRVLATIIIVSPIIVALGITFSTTLELVSVLVYIVAIYGLILLSFRTKYTSAWQKWFMRLAFLALGMTILFSLAYAYGNWSGSYHISITFMLKFHGLMNAVIFGVSGVMVATAFLPPTKFQKPNFPVSKLRGKARVGEGFLKGKVDYKQSVQGLVDDMTIYQLDFARTIKDFYENTGNYRLFAEVNWRHWFLPFAMVYRLFSRVSQQINLPISKQQVEMTGDIYSLKKDLDSRDRVRAWVRKINHDTTFVALYSEHQESDKTYMNIALPLPGATMTGILALSKEDESLILSSREQGIYLGFRDYLMKLPLHEKFKVREIADGRLIAEHRMWLFNLPFLTIDYEIVKDDIYEK</sequence>
<feature type="transmembrane region" description="Helical" evidence="1">
    <location>
        <begin position="187"/>
        <end position="205"/>
    </location>
</feature>
<feature type="transmembrane region" description="Helical" evidence="1">
    <location>
        <begin position="281"/>
        <end position="299"/>
    </location>
</feature>
<dbReference type="AlphaFoldDB" id="A0A4Y8INB3"/>
<feature type="transmembrane region" description="Helical" evidence="1">
    <location>
        <begin position="91"/>
        <end position="109"/>
    </location>
</feature>
<keyword evidence="1" id="KW-0472">Membrane</keyword>
<dbReference type="InterPro" id="IPR025450">
    <property type="entry name" value="YndJ-like"/>
</dbReference>
<protein>
    <recommendedName>
        <fullName evidence="4">YndJ-like protein</fullName>
    </recommendedName>
</protein>